<dbReference type="Gene3D" id="1.20.120.520">
    <property type="entry name" value="nmb1532 protein domain like"/>
    <property type="match status" value="1"/>
</dbReference>
<dbReference type="Proteomes" id="UP000646426">
    <property type="component" value="Unassembled WGS sequence"/>
</dbReference>
<accession>A0A918T266</accession>
<dbReference type="AlphaFoldDB" id="A0A918T266"/>
<comment type="caution">
    <text evidence="2">The sequence shown here is derived from an EMBL/GenBank/DDBJ whole genome shotgun (WGS) entry which is preliminary data.</text>
</comment>
<dbReference type="PANTHER" id="PTHR35585:SF1">
    <property type="entry name" value="HHE DOMAIN PROTEIN (AFU_ORTHOLOGUE AFUA_4G00730)"/>
    <property type="match status" value="1"/>
</dbReference>
<keyword evidence="3" id="KW-1185">Reference proteome</keyword>
<gene>
    <name evidence="2" type="ORF">GCM10007067_22030</name>
</gene>
<organism evidence="2 3">
    <name type="scientific">Cognatilysobacter bugurensis</name>
    <dbReference type="NCBI Taxonomy" id="543356"/>
    <lineage>
        <taxon>Bacteria</taxon>
        <taxon>Pseudomonadati</taxon>
        <taxon>Pseudomonadota</taxon>
        <taxon>Gammaproteobacteria</taxon>
        <taxon>Lysobacterales</taxon>
        <taxon>Lysobacteraceae</taxon>
        <taxon>Cognatilysobacter</taxon>
    </lineage>
</organism>
<dbReference type="EMBL" id="BMYD01000003">
    <property type="protein sequence ID" value="GHA83506.1"/>
    <property type="molecule type" value="Genomic_DNA"/>
</dbReference>
<protein>
    <recommendedName>
        <fullName evidence="1">Hemerythrin-like domain-containing protein</fullName>
    </recommendedName>
</protein>
<dbReference type="InterPro" id="IPR012312">
    <property type="entry name" value="Hemerythrin-like"/>
</dbReference>
<feature type="domain" description="Hemerythrin-like" evidence="1">
    <location>
        <begin position="4"/>
        <end position="124"/>
    </location>
</feature>
<evidence type="ECO:0000313" key="2">
    <source>
        <dbReference type="EMBL" id="GHA83506.1"/>
    </source>
</evidence>
<name>A0A918T266_9GAMM</name>
<proteinExistence type="predicted"/>
<reference evidence="2" key="2">
    <citation type="submission" date="2020-09" db="EMBL/GenBank/DDBJ databases">
        <authorList>
            <person name="Sun Q."/>
            <person name="Kim S."/>
        </authorList>
    </citation>
    <scope>NUCLEOTIDE SEQUENCE</scope>
    <source>
        <strain evidence="2">KCTC 23077</strain>
    </source>
</reference>
<evidence type="ECO:0000313" key="3">
    <source>
        <dbReference type="Proteomes" id="UP000646426"/>
    </source>
</evidence>
<sequence length="174" mass="19861">MRDILATLKREHDQLRDLHRQLSATPDEQDELRKDLLNRIEAVLIPHAKWEELKFYPAFNDRANHEQQLLFAKAMQEHRVVEKAVLPDLHAADIEGRQFAGSAAVLEELIVHHAKEEETQMFTAARKMFSPQELAEMDEQYADWKDSALAGALEMHAQVKTAAKAMLRSPSSPG</sequence>
<dbReference type="Pfam" id="PF01814">
    <property type="entry name" value="Hemerythrin"/>
    <property type="match status" value="1"/>
</dbReference>
<dbReference type="PANTHER" id="PTHR35585">
    <property type="entry name" value="HHE DOMAIN PROTEIN (AFU_ORTHOLOGUE AFUA_4G00730)"/>
    <property type="match status" value="1"/>
</dbReference>
<evidence type="ECO:0000259" key="1">
    <source>
        <dbReference type="Pfam" id="PF01814"/>
    </source>
</evidence>
<dbReference type="RefSeq" id="WP_189456469.1">
    <property type="nucleotide sequence ID" value="NZ_BMYD01000003.1"/>
</dbReference>
<reference evidence="2" key="1">
    <citation type="journal article" date="2014" name="Int. J. Syst. Evol. Microbiol.">
        <title>Complete genome sequence of Corynebacterium casei LMG S-19264T (=DSM 44701T), isolated from a smear-ripened cheese.</title>
        <authorList>
            <consortium name="US DOE Joint Genome Institute (JGI-PGF)"/>
            <person name="Walter F."/>
            <person name="Albersmeier A."/>
            <person name="Kalinowski J."/>
            <person name="Ruckert C."/>
        </authorList>
    </citation>
    <scope>NUCLEOTIDE SEQUENCE</scope>
    <source>
        <strain evidence="2">KCTC 23077</strain>
    </source>
</reference>